<dbReference type="SUPFAM" id="SSF63887">
    <property type="entry name" value="P-domain of calnexin/calreticulin"/>
    <property type="match status" value="1"/>
</dbReference>
<feature type="signal peptide" evidence="9">
    <location>
        <begin position="1"/>
        <end position="23"/>
    </location>
</feature>
<evidence type="ECO:0000256" key="6">
    <source>
        <dbReference type="ARBA" id="ARBA00023136"/>
    </source>
</evidence>
<keyword evidence="9" id="KW-0732">Signal</keyword>
<evidence type="ECO:0000313" key="11">
    <source>
        <dbReference type="EMBL" id="RKO99446.1"/>
    </source>
</evidence>
<dbReference type="FunFam" id="2.10.250.10:FF:000001">
    <property type="entry name" value="Calnexin homolog"/>
    <property type="match status" value="1"/>
</dbReference>
<organism evidence="11 12">
    <name type="scientific">Caulochytrium protostelioides</name>
    <dbReference type="NCBI Taxonomy" id="1555241"/>
    <lineage>
        <taxon>Eukaryota</taxon>
        <taxon>Fungi</taxon>
        <taxon>Fungi incertae sedis</taxon>
        <taxon>Chytridiomycota</taxon>
        <taxon>Chytridiomycota incertae sedis</taxon>
        <taxon>Chytridiomycetes</taxon>
        <taxon>Caulochytriales</taxon>
        <taxon>Caulochytriaceae</taxon>
        <taxon>Caulochytrium</taxon>
    </lineage>
</organism>
<dbReference type="InterPro" id="IPR018124">
    <property type="entry name" value="Calret/calnex_CS"/>
</dbReference>
<dbReference type="GO" id="GO:0005789">
    <property type="term" value="C:endoplasmic reticulum membrane"/>
    <property type="evidence" value="ECO:0007669"/>
    <property type="project" value="UniProtKB-SubCell"/>
</dbReference>
<dbReference type="InterPro" id="IPR009033">
    <property type="entry name" value="Calreticulin/calnexin_P_dom_sf"/>
</dbReference>
<evidence type="ECO:0000256" key="3">
    <source>
        <dbReference type="ARBA" id="ARBA00022692"/>
    </source>
</evidence>
<dbReference type="GO" id="GO:0005509">
    <property type="term" value="F:calcium ion binding"/>
    <property type="evidence" value="ECO:0007669"/>
    <property type="project" value="InterPro"/>
</dbReference>
<proteinExistence type="inferred from homology"/>
<evidence type="ECO:0000256" key="7">
    <source>
        <dbReference type="ARBA" id="ARBA00023186"/>
    </source>
</evidence>
<dbReference type="Gene3D" id="2.10.250.10">
    <property type="entry name" value="Calreticulin/calnexin, P domain"/>
    <property type="match status" value="1"/>
</dbReference>
<feature type="non-terminal residue" evidence="11">
    <location>
        <position position="466"/>
    </location>
</feature>
<evidence type="ECO:0000256" key="2">
    <source>
        <dbReference type="ARBA" id="ARBA00010983"/>
    </source>
</evidence>
<keyword evidence="12" id="KW-1185">Reference proteome</keyword>
<dbReference type="PRINTS" id="PR00626">
    <property type="entry name" value="CALRETICULIN"/>
</dbReference>
<feature type="region of interest" description="Disordered" evidence="10">
    <location>
        <begin position="39"/>
        <end position="59"/>
    </location>
</feature>
<evidence type="ECO:0000313" key="12">
    <source>
        <dbReference type="Proteomes" id="UP000274922"/>
    </source>
</evidence>
<dbReference type="GO" id="GO:0006457">
    <property type="term" value="P:protein folding"/>
    <property type="evidence" value="ECO:0007669"/>
    <property type="project" value="InterPro"/>
</dbReference>
<evidence type="ECO:0000256" key="8">
    <source>
        <dbReference type="PIRSR" id="PIRSR601580-3"/>
    </source>
</evidence>
<keyword evidence="6" id="KW-0472">Membrane</keyword>
<feature type="region of interest" description="Disordered" evidence="10">
    <location>
        <begin position="282"/>
        <end position="301"/>
    </location>
</feature>
<keyword evidence="8" id="KW-1015">Disulfide bond</keyword>
<feature type="disulfide bond" evidence="8">
    <location>
        <begin position="170"/>
        <end position="206"/>
    </location>
</feature>
<evidence type="ECO:0000256" key="1">
    <source>
        <dbReference type="ARBA" id="ARBA00004389"/>
    </source>
</evidence>
<evidence type="ECO:0000256" key="5">
    <source>
        <dbReference type="ARBA" id="ARBA00022989"/>
    </source>
</evidence>
<evidence type="ECO:0000256" key="4">
    <source>
        <dbReference type="ARBA" id="ARBA00022824"/>
    </source>
</evidence>
<evidence type="ECO:0000256" key="9">
    <source>
        <dbReference type="RuleBase" id="RU362126"/>
    </source>
</evidence>
<dbReference type="Gene3D" id="2.60.120.200">
    <property type="match status" value="1"/>
</dbReference>
<keyword evidence="4 9" id="KW-0256">Endoplasmic reticulum</keyword>
<keyword evidence="7 9" id="KW-0143">Chaperone</keyword>
<gene>
    <name evidence="11" type="ORF">CXG81DRAFT_14513</name>
</gene>
<keyword evidence="3" id="KW-0812">Transmembrane</keyword>
<sequence>MGRRRSLVATVATVFAGVAVAVAAVAGVGPSAVAADAVAGQDARPPPPSADPSADPLRLTPPVDAPLFEPFAQGLHASGWQVSKATKVAIDAADAELVIYQGRWELARPSVHAAAWAPDDRGLVMQTPNANHAIARPFATPMLHALPATGPPEHPLVVQYEVKLQDGLRCGGAYLKLLPYDATARFDATRFHDKTPFTIQFGPDACDDRDRDGVHFHFRHTDPTTGRAEMKRFTRPPPVPRDALTHLYTLVVYPDNTFVIQIDRATVAAGSLLEDMVPPVTPPREIDDPAEAAPPPDWVERTHIPDPAAVRPADWDDAAPRFIPDPDPAAAAPPAGWLVDAPPRLPDPAVARPALWNETEDGAWAPPERANPACAAAPGCGAWTPPHVPNPAYRGPWTPPLVPNPAYVGPWRPRRIPNPDYFEDPHPARFTPLGAVAFDLWSLTAHTLFDNLYVGHRVADAARIAE</sequence>
<name>A0A4P9X359_9FUNG</name>
<comment type="subcellular location">
    <subcellularLocation>
        <location evidence="1">Endoplasmic reticulum membrane</location>
        <topology evidence="1">Single-pass membrane protein</topology>
    </subcellularLocation>
</comment>
<dbReference type="OrthoDB" id="1938156at2759"/>
<protein>
    <submittedName>
        <fullName evidence="11">Uncharacterized protein</fullName>
    </submittedName>
</protein>
<dbReference type="InterPro" id="IPR013320">
    <property type="entry name" value="ConA-like_dom_sf"/>
</dbReference>
<reference evidence="12" key="1">
    <citation type="journal article" date="2018" name="Nat. Microbiol.">
        <title>Leveraging single-cell genomics to expand the fungal tree of life.</title>
        <authorList>
            <person name="Ahrendt S.R."/>
            <person name="Quandt C.A."/>
            <person name="Ciobanu D."/>
            <person name="Clum A."/>
            <person name="Salamov A."/>
            <person name="Andreopoulos B."/>
            <person name="Cheng J.F."/>
            <person name="Woyke T."/>
            <person name="Pelin A."/>
            <person name="Henrissat B."/>
            <person name="Reynolds N.K."/>
            <person name="Benny G.L."/>
            <person name="Smith M.E."/>
            <person name="James T.Y."/>
            <person name="Grigoriev I.V."/>
        </authorList>
    </citation>
    <scope>NUCLEOTIDE SEQUENCE [LARGE SCALE GENOMIC DNA]</scope>
    <source>
        <strain evidence="12">ATCC 52028</strain>
    </source>
</reference>
<dbReference type="EMBL" id="ML014284">
    <property type="protein sequence ID" value="RKO99446.1"/>
    <property type="molecule type" value="Genomic_DNA"/>
</dbReference>
<dbReference type="GO" id="GO:0036503">
    <property type="term" value="P:ERAD pathway"/>
    <property type="evidence" value="ECO:0007669"/>
    <property type="project" value="TreeGrafter"/>
</dbReference>
<feature type="chain" id="PRO_5021039062" evidence="9">
    <location>
        <begin position="24"/>
        <end position="466"/>
    </location>
</feature>
<dbReference type="AlphaFoldDB" id="A0A4P9X359"/>
<dbReference type="SUPFAM" id="SSF49899">
    <property type="entry name" value="Concanavalin A-like lectins/glucanases"/>
    <property type="match status" value="1"/>
</dbReference>
<keyword evidence="5" id="KW-1133">Transmembrane helix</keyword>
<dbReference type="GO" id="GO:0051082">
    <property type="term" value="F:unfolded protein binding"/>
    <property type="evidence" value="ECO:0007669"/>
    <property type="project" value="InterPro"/>
</dbReference>
<dbReference type="STRING" id="1555241.A0A4P9X359"/>
<evidence type="ECO:0000256" key="10">
    <source>
        <dbReference type="SAM" id="MobiDB-lite"/>
    </source>
</evidence>
<dbReference type="Pfam" id="PF00262">
    <property type="entry name" value="Calreticulin"/>
    <property type="match status" value="1"/>
</dbReference>
<dbReference type="Proteomes" id="UP000274922">
    <property type="component" value="Unassembled WGS sequence"/>
</dbReference>
<dbReference type="PANTHER" id="PTHR11073:SF1">
    <property type="entry name" value="CALNEXIN 14D-RELATED"/>
    <property type="match status" value="1"/>
</dbReference>
<comment type="similarity">
    <text evidence="2 9">Belongs to the calreticulin family.</text>
</comment>
<dbReference type="InterPro" id="IPR001580">
    <property type="entry name" value="Calret/calnex"/>
</dbReference>
<dbReference type="PROSITE" id="PS00803">
    <property type="entry name" value="CALRETICULIN_1"/>
    <property type="match status" value="1"/>
</dbReference>
<dbReference type="PANTHER" id="PTHR11073">
    <property type="entry name" value="CALRETICULIN AND CALNEXIN"/>
    <property type="match status" value="1"/>
</dbReference>
<accession>A0A4P9X359</accession>